<feature type="region of interest" description="Disordered" evidence="3">
    <location>
        <begin position="1"/>
        <end position="176"/>
    </location>
</feature>
<dbReference type="CDD" id="cd12400">
    <property type="entry name" value="RRM_Nop6"/>
    <property type="match status" value="1"/>
</dbReference>
<feature type="compositionally biased region" description="Low complexity" evidence="3">
    <location>
        <begin position="108"/>
        <end position="118"/>
    </location>
</feature>
<gene>
    <name evidence="5" type="ORF">PG994_007599</name>
</gene>
<reference evidence="5 6" key="1">
    <citation type="submission" date="2023-01" db="EMBL/GenBank/DDBJ databases">
        <title>Analysis of 21 Apiospora genomes using comparative genomics revels a genus with tremendous synthesis potential of carbohydrate active enzymes and secondary metabolites.</title>
        <authorList>
            <person name="Sorensen T."/>
        </authorList>
    </citation>
    <scope>NUCLEOTIDE SEQUENCE [LARGE SCALE GENOMIC DNA]</scope>
    <source>
        <strain evidence="5 6">CBS 135458</strain>
    </source>
</reference>
<dbReference type="Gene3D" id="3.30.70.330">
    <property type="match status" value="1"/>
</dbReference>
<dbReference type="SUPFAM" id="SSF54928">
    <property type="entry name" value="RNA-binding domain, RBD"/>
    <property type="match status" value="1"/>
</dbReference>
<dbReference type="Pfam" id="PF00076">
    <property type="entry name" value="RRM_1"/>
    <property type="match status" value="1"/>
</dbReference>
<evidence type="ECO:0000256" key="3">
    <source>
        <dbReference type="SAM" id="MobiDB-lite"/>
    </source>
</evidence>
<feature type="domain" description="RRM" evidence="4">
    <location>
        <begin position="181"/>
        <end position="272"/>
    </location>
</feature>
<evidence type="ECO:0000256" key="1">
    <source>
        <dbReference type="ARBA" id="ARBA00022884"/>
    </source>
</evidence>
<dbReference type="PROSITE" id="PS50102">
    <property type="entry name" value="RRM"/>
    <property type="match status" value="1"/>
</dbReference>
<dbReference type="InterPro" id="IPR000504">
    <property type="entry name" value="RRM_dom"/>
</dbReference>
<feature type="compositionally biased region" description="Basic and acidic residues" evidence="3">
    <location>
        <begin position="29"/>
        <end position="51"/>
    </location>
</feature>
<name>A0ABR1V1A3_9PEZI</name>
<dbReference type="SMART" id="SM00360">
    <property type="entry name" value="RRM"/>
    <property type="match status" value="1"/>
</dbReference>
<dbReference type="InterPro" id="IPR034228">
    <property type="entry name" value="Nop6_RRM"/>
</dbReference>
<dbReference type="EMBL" id="JAQQWL010000007">
    <property type="protein sequence ID" value="KAK8064961.1"/>
    <property type="molecule type" value="Genomic_DNA"/>
</dbReference>
<dbReference type="InterPro" id="IPR012677">
    <property type="entry name" value="Nucleotide-bd_a/b_plait_sf"/>
</dbReference>
<organism evidence="5 6">
    <name type="scientific">Apiospora phragmitis</name>
    <dbReference type="NCBI Taxonomy" id="2905665"/>
    <lineage>
        <taxon>Eukaryota</taxon>
        <taxon>Fungi</taxon>
        <taxon>Dikarya</taxon>
        <taxon>Ascomycota</taxon>
        <taxon>Pezizomycotina</taxon>
        <taxon>Sordariomycetes</taxon>
        <taxon>Xylariomycetidae</taxon>
        <taxon>Amphisphaeriales</taxon>
        <taxon>Apiosporaceae</taxon>
        <taxon>Apiospora</taxon>
    </lineage>
</organism>
<feature type="compositionally biased region" description="Basic residues" evidence="3">
    <location>
        <begin position="52"/>
        <end position="62"/>
    </location>
</feature>
<evidence type="ECO:0000256" key="2">
    <source>
        <dbReference type="PROSITE-ProRule" id="PRU00176"/>
    </source>
</evidence>
<dbReference type="GeneID" id="92092071"/>
<protein>
    <recommendedName>
        <fullName evidence="4">RRM domain-containing protein</fullName>
    </recommendedName>
</protein>
<dbReference type="PANTHER" id="PTHR23236">
    <property type="entry name" value="EUKARYOTIC TRANSLATION INITIATION FACTOR 4B/4H"/>
    <property type="match status" value="1"/>
</dbReference>
<keyword evidence="6" id="KW-1185">Reference proteome</keyword>
<evidence type="ECO:0000313" key="6">
    <source>
        <dbReference type="Proteomes" id="UP001480595"/>
    </source>
</evidence>
<dbReference type="RefSeq" id="XP_066715950.1">
    <property type="nucleotide sequence ID" value="XM_066859008.1"/>
</dbReference>
<dbReference type="Proteomes" id="UP001480595">
    <property type="component" value="Unassembled WGS sequence"/>
</dbReference>
<sequence>MKRKSTTEENPTTAMANGDKTESKKRRRLSNEEAAPSKDTKRSKKDKQERKEKKKEKKHKKKSREEQAAALDAVYDEEAAPFGREEQDQAMDDRDSKPAKKTSKFKPDTAAAAAAEAEGSAKPEKSKKKKSKKDKKSTDDSKSENPEEGAAPAAAVDGEEKTVEQKQQDQENARPKKAARFIVFVGNLPYSATVGDIEQHFSAVHPTAVRLLHEKTNPNKSRGVAFVEFAGYDHMKTCLKTLHHSTMTCQGRDYHGRPKDDERKINVELTAGGGGNTDYRKERIRAKNEKLTGEREHRAKQEEIEKIKKEKERLLKGGAQKTDANGIHPSRLARVPIQK</sequence>
<proteinExistence type="predicted"/>
<feature type="compositionally biased region" description="Basic and acidic residues" evidence="3">
    <location>
        <begin position="83"/>
        <end position="98"/>
    </location>
</feature>
<evidence type="ECO:0000313" key="5">
    <source>
        <dbReference type="EMBL" id="KAK8064961.1"/>
    </source>
</evidence>
<accession>A0ABR1V1A3</accession>
<feature type="compositionally biased region" description="Basic and acidic residues" evidence="3">
    <location>
        <begin position="158"/>
        <end position="174"/>
    </location>
</feature>
<evidence type="ECO:0000259" key="4">
    <source>
        <dbReference type="PROSITE" id="PS50102"/>
    </source>
</evidence>
<feature type="compositionally biased region" description="Basic and acidic residues" evidence="3">
    <location>
        <begin position="136"/>
        <end position="145"/>
    </location>
</feature>
<dbReference type="PANTHER" id="PTHR23236:SF51">
    <property type="entry name" value="NUCLEOLAR PROTEIN 6"/>
    <property type="match status" value="1"/>
</dbReference>
<keyword evidence="1 2" id="KW-0694">RNA-binding</keyword>
<dbReference type="InterPro" id="IPR035979">
    <property type="entry name" value="RBD_domain_sf"/>
</dbReference>
<comment type="caution">
    <text evidence="5">The sequence shown here is derived from an EMBL/GenBank/DDBJ whole genome shotgun (WGS) entry which is preliminary data.</text>
</comment>
<feature type="compositionally biased region" description="Basic residues" evidence="3">
    <location>
        <begin position="125"/>
        <end position="135"/>
    </location>
</feature>